<gene>
    <name evidence="2" type="ORF">FIC82_010810</name>
</gene>
<evidence type="ECO:0000256" key="1">
    <source>
        <dbReference type="SAM" id="MobiDB-lite"/>
    </source>
</evidence>
<organism evidence="2 3">
    <name type="scientific">Cellulosimicrobium protaetiae</name>
    <dbReference type="NCBI Taxonomy" id="2587808"/>
    <lineage>
        <taxon>Bacteria</taxon>
        <taxon>Bacillati</taxon>
        <taxon>Actinomycetota</taxon>
        <taxon>Actinomycetes</taxon>
        <taxon>Micrococcales</taxon>
        <taxon>Promicromonosporaceae</taxon>
        <taxon>Cellulosimicrobium</taxon>
    </lineage>
</organism>
<sequence length="126" mass="12412">MATAAQELGNPFLDVRGRFVAEMTTNCGGTLCVTVESAPREADNTCGYAGSDPPWRDGGFTIPRGSTVVLLADCGTATGGSGGAEEPETETGTETGGESDGADVPGDEGADPGREGGGAEETGGAP</sequence>
<proteinExistence type="predicted"/>
<dbReference type="RefSeq" id="WP_154798552.1">
    <property type="nucleotide sequence ID" value="NZ_CP052757.1"/>
</dbReference>
<name>A0A6M5UEJ5_9MICO</name>
<dbReference type="Proteomes" id="UP000451354">
    <property type="component" value="Chromosome"/>
</dbReference>
<accession>A0A6M5UEJ5</accession>
<dbReference type="EMBL" id="CP052757">
    <property type="protein sequence ID" value="QJW36610.1"/>
    <property type="molecule type" value="Genomic_DNA"/>
</dbReference>
<keyword evidence="3" id="KW-1185">Reference proteome</keyword>
<protein>
    <submittedName>
        <fullName evidence="2">Uncharacterized protein</fullName>
    </submittedName>
</protein>
<evidence type="ECO:0000313" key="2">
    <source>
        <dbReference type="EMBL" id="QJW36610.1"/>
    </source>
</evidence>
<feature type="region of interest" description="Disordered" evidence="1">
    <location>
        <begin position="74"/>
        <end position="126"/>
    </location>
</feature>
<dbReference type="AlphaFoldDB" id="A0A6M5UEJ5"/>
<dbReference type="KEGG" id="cprt:FIC82_010810"/>
<evidence type="ECO:0000313" key="3">
    <source>
        <dbReference type="Proteomes" id="UP000451354"/>
    </source>
</evidence>
<feature type="compositionally biased region" description="Gly residues" evidence="1">
    <location>
        <begin position="115"/>
        <end position="126"/>
    </location>
</feature>
<reference evidence="3" key="1">
    <citation type="journal article" date="2022" name="Int. J. Syst. Evol. Microbiol.">
        <title>Cellulosimicrobium protaetiae sp. nov., isolated from the gut of the larva of Protaetia brevitarsis seulensis.</title>
        <authorList>
            <person name="Le Han H."/>
            <person name="Nguyen T.T.H."/>
            <person name="Li Z."/>
            <person name="Shin N.R."/>
            <person name="Kim S.G."/>
        </authorList>
    </citation>
    <scope>NUCLEOTIDE SEQUENCE [LARGE SCALE GENOMIC DNA]</scope>
    <source>
        <strain evidence="3">BI34</strain>
    </source>
</reference>